<dbReference type="InterPro" id="IPR025160">
    <property type="entry name" value="AATF"/>
</dbReference>
<proteinExistence type="inferred from homology"/>
<name>M5E6F2_MALS4</name>
<evidence type="ECO:0000256" key="1">
    <source>
        <dbReference type="ARBA" id="ARBA00008966"/>
    </source>
</evidence>
<protein>
    <recommendedName>
        <fullName evidence="2">Protein BFR2</fullName>
    </recommendedName>
</protein>
<dbReference type="Pfam" id="PF13339">
    <property type="entry name" value="AATF-Che1"/>
    <property type="match status" value="1"/>
</dbReference>
<dbReference type="PANTHER" id="PTHR15565:SF0">
    <property type="entry name" value="PROTEIN AATF"/>
    <property type="match status" value="1"/>
</dbReference>
<evidence type="ECO:0000313" key="4">
    <source>
        <dbReference type="EMBL" id="SHO75897.1"/>
    </source>
</evidence>
<accession>M5E6F2</accession>
<dbReference type="OMA" id="INFMAPN"/>
<comment type="similarity">
    <text evidence="1">Belongs to the AATF family.</text>
</comment>
<feature type="compositionally biased region" description="Polar residues" evidence="3">
    <location>
        <begin position="25"/>
        <end position="36"/>
    </location>
</feature>
<feature type="region of interest" description="Disordered" evidence="3">
    <location>
        <begin position="1"/>
        <end position="210"/>
    </location>
</feature>
<feature type="compositionally biased region" description="Polar residues" evidence="3">
    <location>
        <begin position="177"/>
        <end position="195"/>
    </location>
</feature>
<dbReference type="KEGG" id="msym:MSY001_1010"/>
<organism evidence="4 5">
    <name type="scientific">Malassezia sympodialis (strain ATCC 42132)</name>
    <name type="common">Atopic eczema-associated yeast</name>
    <dbReference type="NCBI Taxonomy" id="1230383"/>
    <lineage>
        <taxon>Eukaryota</taxon>
        <taxon>Fungi</taxon>
        <taxon>Dikarya</taxon>
        <taxon>Basidiomycota</taxon>
        <taxon>Ustilaginomycotina</taxon>
        <taxon>Malasseziomycetes</taxon>
        <taxon>Malasseziales</taxon>
        <taxon>Malasseziaceae</taxon>
        <taxon>Malassezia</taxon>
    </lineage>
</organism>
<dbReference type="VEuPathDB" id="FungiDB:MSYG_0231"/>
<dbReference type="Pfam" id="PF08164">
    <property type="entry name" value="TRAUB"/>
    <property type="match status" value="1"/>
</dbReference>
<evidence type="ECO:0000256" key="3">
    <source>
        <dbReference type="SAM" id="MobiDB-lite"/>
    </source>
</evidence>
<keyword evidence="5" id="KW-1185">Reference proteome</keyword>
<dbReference type="InterPro" id="IPR039223">
    <property type="entry name" value="AATF/Bfr2"/>
</dbReference>
<feature type="compositionally biased region" description="Basic and acidic residues" evidence="3">
    <location>
        <begin position="37"/>
        <end position="72"/>
    </location>
</feature>
<dbReference type="OrthoDB" id="5783963at2759"/>
<dbReference type="GO" id="GO:0000462">
    <property type="term" value="P:maturation of SSU-rRNA from tricistronic rRNA transcript (SSU-rRNA, 5.8S rRNA, LSU-rRNA)"/>
    <property type="evidence" value="ECO:0007669"/>
    <property type="project" value="TreeGrafter"/>
</dbReference>
<dbReference type="EMBL" id="LT671821">
    <property type="protein sequence ID" value="SHO75897.1"/>
    <property type="molecule type" value="Genomic_DNA"/>
</dbReference>
<evidence type="ECO:0000313" key="5">
    <source>
        <dbReference type="Proteomes" id="UP000186303"/>
    </source>
</evidence>
<dbReference type="AlphaFoldDB" id="M5E6F2"/>
<dbReference type="GO" id="GO:0005730">
    <property type="term" value="C:nucleolus"/>
    <property type="evidence" value="ECO:0007669"/>
    <property type="project" value="TreeGrafter"/>
</dbReference>
<reference evidence="5" key="1">
    <citation type="journal article" date="2017" name="Nucleic Acids Res.">
        <title>Proteogenomics produces comprehensive and highly accurate protein-coding gene annotation in a complete genome assembly of Malassezia sympodialis.</title>
        <authorList>
            <person name="Zhu Y."/>
            <person name="Engstroem P.G."/>
            <person name="Tellgren-Roth C."/>
            <person name="Baudo C.D."/>
            <person name="Kennell J.C."/>
            <person name="Sun S."/>
            <person name="Billmyre R.B."/>
            <person name="Schroeder M.S."/>
            <person name="Andersson A."/>
            <person name="Holm T."/>
            <person name="Sigurgeirsson B."/>
            <person name="Wu G."/>
            <person name="Sankaranarayanan S.R."/>
            <person name="Siddharthan R."/>
            <person name="Sanyal K."/>
            <person name="Lundeberg J."/>
            <person name="Nystedt B."/>
            <person name="Boekhout T."/>
            <person name="Dawson T.L. Jr."/>
            <person name="Heitman J."/>
            <person name="Scheynius A."/>
            <person name="Lehtioe J."/>
        </authorList>
    </citation>
    <scope>NUCLEOTIDE SEQUENCE [LARGE SCALE GENOMIC DNA]</scope>
    <source>
        <strain evidence="5">ATCC 42132</strain>
    </source>
</reference>
<dbReference type="InterPro" id="IPR012617">
    <property type="entry name" value="AATF_C"/>
</dbReference>
<dbReference type="STRING" id="1230383.M5E6F2"/>
<sequence length="509" mass="57130">MARLDLDELLKVAPETVDPDDEYNAPTSSDGESASDNEAHETESRRHYVDVGPSEMRRRARLTESDKLEHPKYKGTRVSRHDMFGDGSQSDEDSMADDTEDGEDYQDAQEEEGEDDDDEVDGEEEDGEDPDDEEEEDEEFDEDEEEKEQVQARPSKRSSMEKNREPHVSGEEVIPSTAATLASQEQESRTLMQQLQERRSQDAKKGRHVQKQIRNWEKTLRLRIALQKVISGLARLPPPDMMAEYVAAAPGTEEDLDASAAELEDMAQTLLTVRLHLWKQNLPAVATELDSVNTEASSAKALSDLEACVEPQRRMLLSRWSSKIAAAPDSRSTSASARLQLRAMNQSVVEQMDQALAGDGMDRLVDRTRVWRGDDTARLGVTQPADETASRPTDVNVFDDSDFYAQLLRDLIDNASIVEAGISATASDVLQSRKRKRNVDVRASKGRRIRYDVIEKVQNFMPPIPRVTWDDAQAERLFARLASVVPQGKAAETPVDEDVQIDEEFRLLG</sequence>
<feature type="compositionally biased region" description="Basic and acidic residues" evidence="3">
    <location>
        <begin position="1"/>
        <end position="10"/>
    </location>
</feature>
<dbReference type="HOGENOM" id="CLU_018299_2_1_1"/>
<gene>
    <name evidence="4" type="ORF">MSYG_0231</name>
</gene>
<dbReference type="Proteomes" id="UP000186303">
    <property type="component" value="Chromosome 1"/>
</dbReference>
<dbReference type="RefSeq" id="XP_018739619.1">
    <property type="nucleotide sequence ID" value="XM_018886113.1"/>
</dbReference>
<dbReference type="PANTHER" id="PTHR15565">
    <property type="entry name" value="AATF PROTEIN APOPTOSIS ANTAGONIZING TRANSCRIPTION FACTOR"/>
    <property type="match status" value="1"/>
</dbReference>
<feature type="compositionally biased region" description="Basic and acidic residues" evidence="3">
    <location>
        <begin position="158"/>
        <end position="170"/>
    </location>
</feature>
<evidence type="ECO:0000256" key="2">
    <source>
        <dbReference type="ARBA" id="ARBA00013850"/>
    </source>
</evidence>
<feature type="compositionally biased region" description="Acidic residues" evidence="3">
    <location>
        <begin position="89"/>
        <end position="147"/>
    </location>
</feature>